<feature type="signal peptide" evidence="1">
    <location>
        <begin position="1"/>
        <end position="23"/>
    </location>
</feature>
<proteinExistence type="predicted"/>
<organism evidence="3">
    <name type="scientific">Prevotella sp. GTC17254</name>
    <dbReference type="NCBI Taxonomy" id="3236794"/>
    <lineage>
        <taxon>Bacteria</taxon>
        <taxon>Pseudomonadati</taxon>
        <taxon>Bacteroidota</taxon>
        <taxon>Bacteroidia</taxon>
        <taxon>Bacteroidales</taxon>
        <taxon>Prevotellaceae</taxon>
        <taxon>Prevotella</taxon>
    </lineage>
</organism>
<evidence type="ECO:0000313" key="3">
    <source>
        <dbReference type="EMBL" id="BFO72828.1"/>
    </source>
</evidence>
<evidence type="ECO:0000256" key="1">
    <source>
        <dbReference type="SAM" id="SignalP"/>
    </source>
</evidence>
<sequence length="255" mass="28680">MKSRYIRFAFAAGLFLVALSAHAQVGEYRNDFSVGVNGGYAMSQVGFTPKVNQKWLGGMTGGLSLRYKSEKYFSTICSVMAEVNYAQVGWKEDIVDVNNQPVINATTGMPEAYSRTLSYVQLPLLAHLAWGRETNGVQFFINLGPQFGWLLSERTKTNFDFVSRNTKDRVNTVVAQDTMAVEHRFDYGIAAGAGLEYSIPAIGHFMLEARYYYGLGNLYGASKRDYFAKSNLSNVVIKMTYWIDIVKTRKNKKQK</sequence>
<evidence type="ECO:0000259" key="2">
    <source>
        <dbReference type="Pfam" id="PF13568"/>
    </source>
</evidence>
<keyword evidence="1" id="KW-0732">Signal</keyword>
<name>A0AB33IST6_9BACT</name>
<protein>
    <submittedName>
        <fullName evidence="3">Porin family protein</fullName>
    </submittedName>
</protein>
<dbReference type="InterPro" id="IPR025665">
    <property type="entry name" value="Beta-barrel_OMP_2"/>
</dbReference>
<accession>A0AB33IST6</accession>
<dbReference type="AlphaFoldDB" id="A0AB33IST6"/>
<reference evidence="3" key="1">
    <citation type="submission" date="2024-07" db="EMBL/GenBank/DDBJ databases">
        <title>Complete genome sequence of Prevotella sp. YM-2024 GTC17254.</title>
        <authorList>
            <person name="Hayashi M."/>
            <person name="Muto Y."/>
            <person name="Tanaka K."/>
            <person name="Niwa H."/>
        </authorList>
    </citation>
    <scope>NUCLEOTIDE SEQUENCE</scope>
    <source>
        <strain evidence="3">GTC17254</strain>
    </source>
</reference>
<dbReference type="Pfam" id="PF13568">
    <property type="entry name" value="OMP_b-brl_2"/>
    <property type="match status" value="1"/>
</dbReference>
<gene>
    <name evidence="3" type="ORF">GTC17254_04250</name>
</gene>
<feature type="chain" id="PRO_5044338896" evidence="1">
    <location>
        <begin position="24"/>
        <end position="255"/>
    </location>
</feature>
<dbReference type="EMBL" id="AP035786">
    <property type="protein sequence ID" value="BFO72828.1"/>
    <property type="molecule type" value="Genomic_DNA"/>
</dbReference>
<feature type="domain" description="Outer membrane protein beta-barrel" evidence="2">
    <location>
        <begin position="23"/>
        <end position="219"/>
    </location>
</feature>